<dbReference type="EMBL" id="BSUZ01000001">
    <property type="protein sequence ID" value="GMA85826.1"/>
    <property type="molecule type" value="Genomic_DNA"/>
</dbReference>
<proteinExistence type="predicted"/>
<gene>
    <name evidence="1" type="ORF">GCM10025868_10760</name>
</gene>
<reference evidence="2" key="1">
    <citation type="journal article" date="2019" name="Int. J. Syst. Evol. Microbiol.">
        <title>The Global Catalogue of Microorganisms (GCM) 10K type strain sequencing project: providing services to taxonomists for standard genome sequencing and annotation.</title>
        <authorList>
            <consortium name="The Broad Institute Genomics Platform"/>
            <consortium name="The Broad Institute Genome Sequencing Center for Infectious Disease"/>
            <person name="Wu L."/>
            <person name="Ma J."/>
        </authorList>
    </citation>
    <scope>NUCLEOTIDE SEQUENCE [LARGE SCALE GENOMIC DNA]</scope>
    <source>
        <strain evidence="2">NBRC 108730</strain>
    </source>
</reference>
<accession>A0ABQ6JCB3</accession>
<evidence type="ECO:0008006" key="3">
    <source>
        <dbReference type="Google" id="ProtNLM"/>
    </source>
</evidence>
<dbReference type="SUPFAM" id="SSF82784">
    <property type="entry name" value="OsmC-like"/>
    <property type="match status" value="1"/>
</dbReference>
<evidence type="ECO:0000313" key="1">
    <source>
        <dbReference type="EMBL" id="GMA85826.1"/>
    </source>
</evidence>
<comment type="caution">
    <text evidence="1">The sequence shown here is derived from an EMBL/GenBank/DDBJ whole genome shotgun (WGS) entry which is preliminary data.</text>
</comment>
<dbReference type="Proteomes" id="UP001157017">
    <property type="component" value="Unassembled WGS sequence"/>
</dbReference>
<sequence length="127" mass="13973">MTADAPFGGDPAYPNPEQLLLAAAASCRLLSFLALAARAHVDVLEYADDAEAEMPVGRERMRITRIVLRPRVRVGDGTDRALVTRLLHEAHEECYVARLAHHRGRDRAGGHVLMSVYGSVKWDSARA</sequence>
<protein>
    <recommendedName>
        <fullName evidence="3">Peroxiredoxin</fullName>
    </recommendedName>
</protein>
<dbReference type="InterPro" id="IPR003718">
    <property type="entry name" value="OsmC/Ohr_fam"/>
</dbReference>
<dbReference type="Pfam" id="PF02566">
    <property type="entry name" value="OsmC"/>
    <property type="match status" value="1"/>
</dbReference>
<dbReference type="InterPro" id="IPR052707">
    <property type="entry name" value="OsmC_Ohr_Peroxiredoxin"/>
</dbReference>
<name>A0ABQ6JCB3_9ACTN</name>
<dbReference type="PANTHER" id="PTHR42830">
    <property type="entry name" value="OSMOTICALLY INDUCIBLE FAMILY PROTEIN"/>
    <property type="match status" value="1"/>
</dbReference>
<dbReference type="PANTHER" id="PTHR42830:SF2">
    <property type="entry name" value="OSMC_OHR FAMILY PROTEIN"/>
    <property type="match status" value="1"/>
</dbReference>
<dbReference type="InterPro" id="IPR015946">
    <property type="entry name" value="KH_dom-like_a/b"/>
</dbReference>
<dbReference type="Gene3D" id="3.30.300.20">
    <property type="match status" value="1"/>
</dbReference>
<dbReference type="InterPro" id="IPR036102">
    <property type="entry name" value="OsmC/Ohrsf"/>
</dbReference>
<evidence type="ECO:0000313" key="2">
    <source>
        <dbReference type="Proteomes" id="UP001157017"/>
    </source>
</evidence>
<organism evidence="1 2">
    <name type="scientific">Angustibacter aerolatus</name>
    <dbReference type="NCBI Taxonomy" id="1162965"/>
    <lineage>
        <taxon>Bacteria</taxon>
        <taxon>Bacillati</taxon>
        <taxon>Actinomycetota</taxon>
        <taxon>Actinomycetes</taxon>
        <taxon>Kineosporiales</taxon>
        <taxon>Kineosporiaceae</taxon>
    </lineage>
</organism>
<keyword evidence="2" id="KW-1185">Reference proteome</keyword>